<proteinExistence type="predicted"/>
<keyword evidence="1" id="KW-1133">Transmembrane helix</keyword>
<dbReference type="AlphaFoldDB" id="A0A4R3KZ16"/>
<dbReference type="EMBL" id="SMAE01000002">
    <property type="protein sequence ID" value="TCS91286.1"/>
    <property type="molecule type" value="Genomic_DNA"/>
</dbReference>
<evidence type="ECO:0008006" key="4">
    <source>
        <dbReference type="Google" id="ProtNLM"/>
    </source>
</evidence>
<dbReference type="OrthoDB" id="3035675at2"/>
<comment type="caution">
    <text evidence="2">The sequence shown here is derived from an EMBL/GenBank/DDBJ whole genome shotgun (WGS) entry which is preliminary data.</text>
</comment>
<evidence type="ECO:0000313" key="3">
    <source>
        <dbReference type="Proteomes" id="UP000294567"/>
    </source>
</evidence>
<dbReference type="RefSeq" id="WP_132026015.1">
    <property type="nucleotide sequence ID" value="NZ_CP068564.1"/>
</dbReference>
<keyword evidence="1" id="KW-0472">Membrane</keyword>
<keyword evidence="3" id="KW-1185">Reference proteome</keyword>
<evidence type="ECO:0000256" key="1">
    <source>
        <dbReference type="SAM" id="Phobius"/>
    </source>
</evidence>
<keyword evidence="1" id="KW-0812">Transmembrane</keyword>
<evidence type="ECO:0000313" key="2">
    <source>
        <dbReference type="EMBL" id="TCS91286.1"/>
    </source>
</evidence>
<dbReference type="Proteomes" id="UP000294567">
    <property type="component" value="Unassembled WGS sequence"/>
</dbReference>
<name>A0A4R3KZ16_9FIRM</name>
<gene>
    <name evidence="2" type="ORF">EDD65_102220</name>
</gene>
<accession>A0A4R3KZ16</accession>
<sequence>MNNNNGFKSGALMGAILGTSVGMFFGARMNPIQKRKITKNIRKARSTLMNGVNSLLR</sequence>
<organism evidence="2 3">
    <name type="scientific">Keratinibaculum paraultunense</name>
    <dbReference type="NCBI Taxonomy" id="1278232"/>
    <lineage>
        <taxon>Bacteria</taxon>
        <taxon>Bacillati</taxon>
        <taxon>Bacillota</taxon>
        <taxon>Tissierellia</taxon>
        <taxon>Tissierellales</taxon>
        <taxon>Tepidimicrobiaceae</taxon>
        <taxon>Keratinibaculum</taxon>
    </lineage>
</organism>
<feature type="transmembrane region" description="Helical" evidence="1">
    <location>
        <begin position="6"/>
        <end position="27"/>
    </location>
</feature>
<protein>
    <recommendedName>
        <fullName evidence="4">YtxH-like protein</fullName>
    </recommendedName>
</protein>
<reference evidence="2 3" key="1">
    <citation type="submission" date="2019-03" db="EMBL/GenBank/DDBJ databases">
        <title>Genomic Encyclopedia of Type Strains, Phase IV (KMG-IV): sequencing the most valuable type-strain genomes for metagenomic binning, comparative biology and taxonomic classification.</title>
        <authorList>
            <person name="Goeker M."/>
        </authorList>
    </citation>
    <scope>NUCLEOTIDE SEQUENCE [LARGE SCALE GENOMIC DNA]</scope>
    <source>
        <strain evidence="2 3">DSM 26752</strain>
    </source>
</reference>